<name>A0A075MXZ7_9ARCH</name>
<keyword evidence="2" id="KW-1185">Reference proteome</keyword>
<dbReference type="EMBL" id="CP007174">
    <property type="protein sequence ID" value="AIF85517.1"/>
    <property type="molecule type" value="Genomic_DNA"/>
</dbReference>
<organism evidence="1 2">
    <name type="scientific">Candidatus Nitrososphaera evergladensis SR1</name>
    <dbReference type="NCBI Taxonomy" id="1459636"/>
    <lineage>
        <taxon>Archaea</taxon>
        <taxon>Nitrososphaerota</taxon>
        <taxon>Nitrososphaeria</taxon>
        <taxon>Nitrososphaerales</taxon>
        <taxon>Nitrososphaeraceae</taxon>
        <taxon>Nitrososphaera</taxon>
    </lineage>
</organism>
<dbReference type="KEGG" id="nev:NTE_03489"/>
<reference evidence="1 2" key="1">
    <citation type="journal article" date="2014" name="PLoS ONE">
        <title>Genome Sequence of Candidatus Nitrososphaera evergladensis from Group I.1b Enriched from Everglades Soil Reveals Novel Genomic Features of the Ammonia-Oxidizing Archaea.</title>
        <authorList>
            <person name="Zhalnina K.V."/>
            <person name="Dias R."/>
            <person name="Leonard M.T."/>
            <person name="Dorr de Quadros P."/>
            <person name="Camargo F.A."/>
            <person name="Drew J.C."/>
            <person name="Farmerie W.G."/>
            <person name="Daroub S.H."/>
            <person name="Triplett E.W."/>
        </authorList>
    </citation>
    <scope>NUCLEOTIDE SEQUENCE [LARGE SCALE GENOMIC DNA]</scope>
    <source>
        <strain evidence="1 2">SR1</strain>
    </source>
</reference>
<dbReference type="AlphaFoldDB" id="A0A075MXZ7"/>
<dbReference type="HOGENOM" id="CLU_3130672_0_0_2"/>
<accession>A0A075MXZ7</accession>
<proteinExistence type="predicted"/>
<dbReference type="Proteomes" id="UP000028194">
    <property type="component" value="Chromosome"/>
</dbReference>
<dbReference type="RefSeq" id="WP_158385687.1">
    <property type="nucleotide sequence ID" value="NZ_CP007174.1"/>
</dbReference>
<evidence type="ECO:0000313" key="1">
    <source>
        <dbReference type="EMBL" id="AIF85517.1"/>
    </source>
</evidence>
<dbReference type="GeneID" id="43502686"/>
<gene>
    <name evidence="1" type="ORF">NTE_03489</name>
</gene>
<protein>
    <submittedName>
        <fullName evidence="1">Uncharacterized protein</fullName>
    </submittedName>
</protein>
<sequence>MMWFNNQYGYVYLMNHAVNPSSYKVTKIVIEGWISMGYQCVIEKIDKAC</sequence>
<evidence type="ECO:0000313" key="2">
    <source>
        <dbReference type="Proteomes" id="UP000028194"/>
    </source>
</evidence>